<gene>
    <name evidence="4" type="ORF">H9895_11955</name>
</gene>
<reference evidence="4" key="2">
    <citation type="submission" date="2021-04" db="EMBL/GenBank/DDBJ databases">
        <authorList>
            <person name="Gilroy R."/>
        </authorList>
    </citation>
    <scope>NUCLEOTIDE SEQUENCE</scope>
    <source>
        <strain evidence="4">CHK169-2315</strain>
    </source>
</reference>
<organism evidence="4 5">
    <name type="scientific">Candidatus Pseudogracilibacillus intestinigallinarum</name>
    <dbReference type="NCBI Taxonomy" id="2838742"/>
    <lineage>
        <taxon>Bacteria</taxon>
        <taxon>Bacillati</taxon>
        <taxon>Bacillota</taxon>
        <taxon>Bacilli</taxon>
        <taxon>Bacillales</taxon>
        <taxon>Bacillaceae</taxon>
        <taxon>Pseudogracilibacillus</taxon>
    </lineage>
</organism>
<proteinExistence type="predicted"/>
<feature type="transmembrane region" description="Helical" evidence="2">
    <location>
        <begin position="12"/>
        <end position="32"/>
    </location>
</feature>
<evidence type="ECO:0000256" key="1">
    <source>
        <dbReference type="SAM" id="MobiDB-lite"/>
    </source>
</evidence>
<dbReference type="InterPro" id="IPR006668">
    <property type="entry name" value="Mg_transptr_MgtE_intracell_dom"/>
</dbReference>
<name>A0A9D1PNN4_9BACI</name>
<dbReference type="SUPFAM" id="SSF158791">
    <property type="entry name" value="MgtE N-terminal domain-like"/>
    <property type="match status" value="1"/>
</dbReference>
<feature type="compositionally biased region" description="Basic and acidic residues" evidence="1">
    <location>
        <begin position="103"/>
        <end position="113"/>
    </location>
</feature>
<keyword evidence="2" id="KW-0472">Membrane</keyword>
<reference evidence="4" key="1">
    <citation type="journal article" date="2021" name="PeerJ">
        <title>Extensive microbial diversity within the chicken gut microbiome revealed by metagenomics and culture.</title>
        <authorList>
            <person name="Gilroy R."/>
            <person name="Ravi A."/>
            <person name="Getino M."/>
            <person name="Pursley I."/>
            <person name="Horton D.L."/>
            <person name="Alikhan N.F."/>
            <person name="Baker D."/>
            <person name="Gharbi K."/>
            <person name="Hall N."/>
            <person name="Watson M."/>
            <person name="Adriaenssens E.M."/>
            <person name="Foster-Nyarko E."/>
            <person name="Jarju S."/>
            <person name="Secka A."/>
            <person name="Antonio M."/>
            <person name="Oren A."/>
            <person name="Chaudhuri R.R."/>
            <person name="La Ragione R."/>
            <person name="Hildebrand F."/>
            <person name="Pallen M.J."/>
        </authorList>
    </citation>
    <scope>NUCLEOTIDE SEQUENCE</scope>
    <source>
        <strain evidence="4">CHK169-2315</strain>
    </source>
</reference>
<keyword evidence="2" id="KW-0812">Transmembrane</keyword>
<feature type="domain" description="Magnesium transporter MgtE intracellular" evidence="3">
    <location>
        <begin position="133"/>
        <end position="183"/>
    </location>
</feature>
<sequence>MTKEKKKSPILLIIFAIIIPLMLTVGIVYIGLTLVGIDVKDKLADVPVVSSFIKSNEVEQLEETIKKQEDLIASKDEEINDLSKDVESLRAIADDLELDLKKKEKSEQKNEKENIEDEEDGNEALKRAASSYRKMEPENAAAIITQMNDQDAIQILSNIPSDVRGNILAEMESKRAATLTKLMMK</sequence>
<evidence type="ECO:0000313" key="4">
    <source>
        <dbReference type="EMBL" id="HIV75780.1"/>
    </source>
</evidence>
<feature type="region of interest" description="Disordered" evidence="1">
    <location>
        <begin position="103"/>
        <end position="122"/>
    </location>
</feature>
<dbReference type="Gene3D" id="1.25.60.10">
    <property type="entry name" value="MgtE N-terminal domain-like"/>
    <property type="match status" value="1"/>
</dbReference>
<comment type="caution">
    <text evidence="4">The sequence shown here is derived from an EMBL/GenBank/DDBJ whole genome shotgun (WGS) entry which is preliminary data.</text>
</comment>
<evidence type="ECO:0000259" key="3">
    <source>
        <dbReference type="Pfam" id="PF03448"/>
    </source>
</evidence>
<dbReference type="AlphaFoldDB" id="A0A9D1PNN4"/>
<dbReference type="Pfam" id="PF03448">
    <property type="entry name" value="MgtE_N"/>
    <property type="match status" value="1"/>
</dbReference>
<protein>
    <recommendedName>
        <fullName evidence="3">Magnesium transporter MgtE intracellular domain-containing protein</fullName>
    </recommendedName>
</protein>
<evidence type="ECO:0000313" key="5">
    <source>
        <dbReference type="Proteomes" id="UP000823937"/>
    </source>
</evidence>
<keyword evidence="2" id="KW-1133">Transmembrane helix</keyword>
<dbReference type="InterPro" id="IPR038076">
    <property type="entry name" value="MgtE_N_sf"/>
</dbReference>
<dbReference type="EMBL" id="DXHX01000169">
    <property type="protein sequence ID" value="HIV75780.1"/>
    <property type="molecule type" value="Genomic_DNA"/>
</dbReference>
<dbReference type="Proteomes" id="UP000823937">
    <property type="component" value="Unassembled WGS sequence"/>
</dbReference>
<evidence type="ECO:0000256" key="2">
    <source>
        <dbReference type="SAM" id="Phobius"/>
    </source>
</evidence>
<accession>A0A9D1PNN4</accession>